<dbReference type="EMBL" id="ATFC01000009">
    <property type="protein sequence ID" value="EPF46428.1"/>
    <property type="molecule type" value="Genomic_DNA"/>
</dbReference>
<proteinExistence type="predicted"/>
<dbReference type="GeneID" id="301462072"/>
<dbReference type="HOGENOM" id="CLU_2120048_0_0_12"/>
<gene>
    <name evidence="1" type="ORF">HMPREF1222_01950</name>
</gene>
<dbReference type="Gene3D" id="3.40.1350.10">
    <property type="match status" value="1"/>
</dbReference>
<sequence length="118" mass="12713">MTSKAALKAITEDAVIREVKAVIELTGLAIQRINTGAFAVGTGKARRFIRSANKGTLDFEGYDNRGRFVGIECKRPVGGRLSAEQKYRINDINKKGGVAFVVTSVEAALQQLKKAGCI</sequence>
<organism evidence="1 2">
    <name type="scientific">Treponema vincentii F0403</name>
    <dbReference type="NCBI Taxonomy" id="1125702"/>
    <lineage>
        <taxon>Bacteria</taxon>
        <taxon>Pseudomonadati</taxon>
        <taxon>Spirochaetota</taxon>
        <taxon>Spirochaetia</taxon>
        <taxon>Spirochaetales</taxon>
        <taxon>Treponemataceae</taxon>
        <taxon>Treponema</taxon>
    </lineage>
</organism>
<reference evidence="1 2" key="1">
    <citation type="submission" date="2013-04" db="EMBL/GenBank/DDBJ databases">
        <title>The Genome Sequence of Treponema vincentii F0403.</title>
        <authorList>
            <consortium name="The Broad Institute Genomics Platform"/>
            <person name="Earl A."/>
            <person name="Ward D."/>
            <person name="Feldgarden M."/>
            <person name="Gevers D."/>
            <person name="Leonetti C."/>
            <person name="Izard J."/>
            <person name="Walker B."/>
            <person name="Young S."/>
            <person name="Zeng Q."/>
            <person name="Gargeya S."/>
            <person name="Fitzgerald M."/>
            <person name="Haas B."/>
            <person name="Abouelleil A."/>
            <person name="Allen A.W."/>
            <person name="Alvarado L."/>
            <person name="Arachchi H.M."/>
            <person name="Berlin A.M."/>
            <person name="Chapman S.B."/>
            <person name="Gainer-Dewar J."/>
            <person name="Goldberg J."/>
            <person name="Griggs A."/>
            <person name="Gujja S."/>
            <person name="Hansen M."/>
            <person name="Howarth C."/>
            <person name="Imamovic A."/>
            <person name="Ireland A."/>
            <person name="Larimer J."/>
            <person name="McCowan C."/>
            <person name="Murphy C."/>
            <person name="Pearson M."/>
            <person name="Poon T.W."/>
            <person name="Priest M."/>
            <person name="Roberts A."/>
            <person name="Saif S."/>
            <person name="Shea T."/>
            <person name="Sisk P."/>
            <person name="Sykes S."/>
            <person name="Wortman J."/>
            <person name="Nusbaum C."/>
            <person name="Birren B."/>
        </authorList>
    </citation>
    <scope>NUCLEOTIDE SEQUENCE [LARGE SCALE GENOMIC DNA]</scope>
    <source>
        <strain evidence="1 2">F0403</strain>
    </source>
</reference>
<dbReference type="InterPro" id="IPR011856">
    <property type="entry name" value="tRNA_endonuc-like_dom_sf"/>
</dbReference>
<protein>
    <recommendedName>
        <fullName evidence="3">VRR-NUC domain-containing protein</fullName>
    </recommendedName>
</protein>
<dbReference type="RefSeq" id="WP_016519235.1">
    <property type="nucleotide sequence ID" value="NZ_KE332512.1"/>
</dbReference>
<dbReference type="Proteomes" id="UP000014605">
    <property type="component" value="Unassembled WGS sequence"/>
</dbReference>
<dbReference type="PATRIC" id="fig|1125702.3.peg.2007"/>
<accession>S3L7K1</accession>
<evidence type="ECO:0000313" key="2">
    <source>
        <dbReference type="Proteomes" id="UP000014605"/>
    </source>
</evidence>
<dbReference type="AlphaFoldDB" id="S3L7K1"/>
<comment type="caution">
    <text evidence="1">The sequence shown here is derived from an EMBL/GenBank/DDBJ whole genome shotgun (WGS) entry which is preliminary data.</text>
</comment>
<evidence type="ECO:0008006" key="3">
    <source>
        <dbReference type="Google" id="ProtNLM"/>
    </source>
</evidence>
<name>S3L7K1_9SPIR</name>
<dbReference type="GO" id="GO:0003676">
    <property type="term" value="F:nucleic acid binding"/>
    <property type="evidence" value="ECO:0007669"/>
    <property type="project" value="InterPro"/>
</dbReference>
<evidence type="ECO:0000313" key="1">
    <source>
        <dbReference type="EMBL" id="EPF46428.1"/>
    </source>
</evidence>
<keyword evidence="2" id="KW-1185">Reference proteome</keyword>